<dbReference type="Proteomes" id="UP000198582">
    <property type="component" value="Unassembled WGS sequence"/>
</dbReference>
<dbReference type="EMBL" id="FOEF01000034">
    <property type="protein sequence ID" value="SEP53981.1"/>
    <property type="molecule type" value="Genomic_DNA"/>
</dbReference>
<feature type="domain" description="TraD/TraG TraM recognition site" evidence="7">
    <location>
        <begin position="436"/>
        <end position="552"/>
    </location>
</feature>
<evidence type="ECO:0000256" key="2">
    <source>
        <dbReference type="ARBA" id="ARBA00022475"/>
    </source>
</evidence>
<evidence type="ECO:0000313" key="9">
    <source>
        <dbReference type="Proteomes" id="UP000198582"/>
    </source>
</evidence>
<dbReference type="InterPro" id="IPR032689">
    <property type="entry name" value="TraG-D_C"/>
</dbReference>
<sequence>MIGVFYPLLLALLLSTVLAAMLGAALSGLLGGTGWAWPPPRELPRIVGGWIATPRDPASAWSADPRPGATALTYIMVGLVALGEAAAWAWFSIWRRAVRRRRAEKRSGLAQKSIVDQRLGQKAIAKGAVRLRPSLAQDSKIDPDQAGARFAVQRGTRNPLFISHEDSKLVVAPVRMGKTGRQAVGDIMLAAGSVAATSTRFDLLELTIMERQMMGLVMVFDPEGRTPWPNKLRWSPISGCEDYDTALRRAVAICSARPMNDTKGGGYFGGSAEGVMAALLHAAALASLGVDELRLWTTTKSRRPEQILDTYPDAAFGVAAELRGIIDSASSSNDSSGAGAIYSTLALLLRPLASPKTRDACTPRPGEAELDIDAFIRSGRDTIYLVSRGRKNSAAPIVNCLMAEILHRAEVLSQFPTKEQMASENFADGDLRLDPPLRIVMDEAANVTPVEDLAARLADSGGRGIELYVFVQSFAQLRQRWGPEQAIEIWDNASAKLILGGLSNYRDLESMSRLLQERAIDQTSVSTGPDRSQVSVSQRYQSALPVNEIRELVDGQALLFYRNMAATIVDLPGWWETPDLAERVQRSRTRTRQLVAASGGVLPVEPDEDEEPGDE</sequence>
<keyword evidence="5 6" id="KW-0472">Membrane</keyword>
<name>A0A1H8YPR7_9PSEU</name>
<dbReference type="Pfam" id="PF12696">
    <property type="entry name" value="TraG-D_C"/>
    <property type="match status" value="1"/>
</dbReference>
<dbReference type="InterPro" id="IPR027417">
    <property type="entry name" value="P-loop_NTPase"/>
</dbReference>
<evidence type="ECO:0000256" key="3">
    <source>
        <dbReference type="ARBA" id="ARBA00022692"/>
    </source>
</evidence>
<evidence type="ECO:0000256" key="1">
    <source>
        <dbReference type="ARBA" id="ARBA00004651"/>
    </source>
</evidence>
<dbReference type="Gene3D" id="3.40.50.300">
    <property type="entry name" value="P-loop containing nucleotide triphosphate hydrolases"/>
    <property type="match status" value="1"/>
</dbReference>
<accession>A0A1H8YPR7</accession>
<protein>
    <submittedName>
        <fullName evidence="8">TraM recognition site of TraD and TraG</fullName>
    </submittedName>
</protein>
<dbReference type="InterPro" id="IPR051539">
    <property type="entry name" value="T4SS-coupling_protein"/>
</dbReference>
<comment type="subcellular location">
    <subcellularLocation>
        <location evidence="1">Cell membrane</location>
        <topology evidence="1">Multi-pass membrane protein</topology>
    </subcellularLocation>
</comment>
<dbReference type="CDD" id="cd01127">
    <property type="entry name" value="TrwB_TraG_TraD_VirD4"/>
    <property type="match status" value="1"/>
</dbReference>
<dbReference type="PANTHER" id="PTHR37937">
    <property type="entry name" value="CONJUGATIVE TRANSFER: DNA TRANSPORT"/>
    <property type="match status" value="1"/>
</dbReference>
<evidence type="ECO:0000256" key="6">
    <source>
        <dbReference type="SAM" id="Phobius"/>
    </source>
</evidence>
<proteinExistence type="predicted"/>
<dbReference type="SUPFAM" id="SSF52540">
    <property type="entry name" value="P-loop containing nucleoside triphosphate hydrolases"/>
    <property type="match status" value="1"/>
</dbReference>
<keyword evidence="2" id="KW-1003">Cell membrane</keyword>
<keyword evidence="3 6" id="KW-0812">Transmembrane</keyword>
<dbReference type="GO" id="GO:0005886">
    <property type="term" value="C:plasma membrane"/>
    <property type="evidence" value="ECO:0007669"/>
    <property type="project" value="UniProtKB-SubCell"/>
</dbReference>
<dbReference type="STRING" id="394193.SAMN04489732_13436"/>
<reference evidence="8 9" key="1">
    <citation type="submission" date="2016-10" db="EMBL/GenBank/DDBJ databases">
        <authorList>
            <person name="de Groot N.N."/>
        </authorList>
    </citation>
    <scope>NUCLEOTIDE SEQUENCE [LARGE SCALE GENOMIC DNA]</scope>
    <source>
        <strain evidence="8 9">DSM 44993</strain>
    </source>
</reference>
<organism evidence="8 9">
    <name type="scientific">Amycolatopsis saalfeldensis</name>
    <dbReference type="NCBI Taxonomy" id="394193"/>
    <lineage>
        <taxon>Bacteria</taxon>
        <taxon>Bacillati</taxon>
        <taxon>Actinomycetota</taxon>
        <taxon>Actinomycetes</taxon>
        <taxon>Pseudonocardiales</taxon>
        <taxon>Pseudonocardiaceae</taxon>
        <taxon>Amycolatopsis</taxon>
    </lineage>
</organism>
<keyword evidence="9" id="KW-1185">Reference proteome</keyword>
<dbReference type="PANTHER" id="PTHR37937:SF1">
    <property type="entry name" value="CONJUGATIVE TRANSFER: DNA TRANSPORT"/>
    <property type="match status" value="1"/>
</dbReference>
<evidence type="ECO:0000256" key="5">
    <source>
        <dbReference type="ARBA" id="ARBA00023136"/>
    </source>
</evidence>
<gene>
    <name evidence="8" type="ORF">SAMN04489732_13436</name>
</gene>
<evidence type="ECO:0000256" key="4">
    <source>
        <dbReference type="ARBA" id="ARBA00022989"/>
    </source>
</evidence>
<feature type="transmembrane region" description="Helical" evidence="6">
    <location>
        <begin position="71"/>
        <end position="93"/>
    </location>
</feature>
<evidence type="ECO:0000259" key="7">
    <source>
        <dbReference type="Pfam" id="PF12696"/>
    </source>
</evidence>
<dbReference type="AlphaFoldDB" id="A0A1H8YPR7"/>
<keyword evidence="4 6" id="KW-1133">Transmembrane helix</keyword>
<evidence type="ECO:0000313" key="8">
    <source>
        <dbReference type="EMBL" id="SEP53981.1"/>
    </source>
</evidence>